<dbReference type="CDD" id="cd00082">
    <property type="entry name" value="HisKA"/>
    <property type="match status" value="1"/>
</dbReference>
<dbReference type="Gene3D" id="6.10.340.10">
    <property type="match status" value="1"/>
</dbReference>
<keyword evidence="10 18" id="KW-0418">Kinase</keyword>
<reference evidence="18 19" key="1">
    <citation type="submission" date="2017-09" db="EMBL/GenBank/DDBJ databases">
        <title>Large-scale bioinformatics analysis of Bacillus genomes uncovers conserved roles of natural products in bacterial physiology.</title>
        <authorList>
            <consortium name="Agbiome Team Llc"/>
            <person name="Bleich R.M."/>
            <person name="Grubbs K.J."/>
            <person name="Santa Maria K.C."/>
            <person name="Allen S.E."/>
            <person name="Farag S."/>
            <person name="Shank E.A."/>
            <person name="Bowers A."/>
        </authorList>
    </citation>
    <scope>NUCLEOTIDE SEQUENCE [LARGE SCALE GENOMIC DNA]</scope>
    <source>
        <strain evidence="18 19">AFS058004</strain>
    </source>
</reference>
<evidence type="ECO:0000256" key="7">
    <source>
        <dbReference type="ARBA" id="ARBA00022679"/>
    </source>
</evidence>
<dbReference type="Pfam" id="PF00672">
    <property type="entry name" value="HAMP"/>
    <property type="match status" value="1"/>
</dbReference>
<dbReference type="PROSITE" id="PS50109">
    <property type="entry name" value="HIS_KIN"/>
    <property type="match status" value="1"/>
</dbReference>
<dbReference type="InterPro" id="IPR036097">
    <property type="entry name" value="HisK_dim/P_sf"/>
</dbReference>
<protein>
    <recommendedName>
        <fullName evidence="4">Signal transduction histidine-protein kinase ArlS</fullName>
        <ecNumber evidence="3">2.7.13.3</ecNumber>
    </recommendedName>
</protein>
<dbReference type="FunFam" id="3.30.565.10:FF:000006">
    <property type="entry name" value="Sensor histidine kinase WalK"/>
    <property type="match status" value="1"/>
</dbReference>
<keyword evidence="13" id="KW-0902">Two-component regulatory system</keyword>
<dbReference type="GO" id="GO:0005524">
    <property type="term" value="F:ATP binding"/>
    <property type="evidence" value="ECO:0007669"/>
    <property type="project" value="UniProtKB-KW"/>
</dbReference>
<keyword evidence="9" id="KW-0547">Nucleotide-binding</keyword>
<dbReference type="Gene3D" id="3.30.565.10">
    <property type="entry name" value="Histidine kinase-like ATPase, C-terminal domain"/>
    <property type="match status" value="1"/>
</dbReference>
<dbReference type="SUPFAM" id="SSF55874">
    <property type="entry name" value="ATPase domain of HSP90 chaperone/DNA topoisomerase II/histidine kinase"/>
    <property type="match status" value="1"/>
</dbReference>
<dbReference type="PANTHER" id="PTHR45528">
    <property type="entry name" value="SENSOR HISTIDINE KINASE CPXA"/>
    <property type="match status" value="1"/>
</dbReference>
<dbReference type="InterPro" id="IPR003594">
    <property type="entry name" value="HATPase_dom"/>
</dbReference>
<keyword evidence="12 15" id="KW-1133">Transmembrane helix</keyword>
<keyword evidence="6" id="KW-0597">Phosphoprotein</keyword>
<evidence type="ECO:0000256" key="1">
    <source>
        <dbReference type="ARBA" id="ARBA00000085"/>
    </source>
</evidence>
<dbReference type="Pfam" id="PF18719">
    <property type="entry name" value="ArlS_N"/>
    <property type="match status" value="1"/>
</dbReference>
<comment type="caution">
    <text evidence="18">The sequence shown here is derived from an EMBL/GenBank/DDBJ whole genome shotgun (WGS) entry which is preliminary data.</text>
</comment>
<dbReference type="EC" id="2.7.13.3" evidence="3"/>
<evidence type="ECO:0000256" key="11">
    <source>
        <dbReference type="ARBA" id="ARBA00022840"/>
    </source>
</evidence>
<keyword evidence="11" id="KW-0067">ATP-binding</keyword>
<evidence type="ECO:0000259" key="17">
    <source>
        <dbReference type="PROSITE" id="PS50885"/>
    </source>
</evidence>
<keyword evidence="14 15" id="KW-0472">Membrane</keyword>
<evidence type="ECO:0000313" key="19">
    <source>
        <dbReference type="Proteomes" id="UP000222944"/>
    </source>
</evidence>
<evidence type="ECO:0000313" key="18">
    <source>
        <dbReference type="EMBL" id="PGH84842.1"/>
    </source>
</evidence>
<keyword evidence="7" id="KW-0808">Transferase</keyword>
<dbReference type="Pfam" id="PF00512">
    <property type="entry name" value="HisKA"/>
    <property type="match status" value="1"/>
</dbReference>
<dbReference type="AlphaFoldDB" id="A0A9X7GJJ1"/>
<dbReference type="FunFam" id="1.10.287.130:FF:000001">
    <property type="entry name" value="Two-component sensor histidine kinase"/>
    <property type="match status" value="1"/>
</dbReference>
<proteinExistence type="predicted"/>
<dbReference type="InterPro" id="IPR005467">
    <property type="entry name" value="His_kinase_dom"/>
</dbReference>
<accession>A0A9X7GJJ1</accession>
<evidence type="ECO:0000256" key="14">
    <source>
        <dbReference type="ARBA" id="ARBA00023136"/>
    </source>
</evidence>
<dbReference type="SMART" id="SM00304">
    <property type="entry name" value="HAMP"/>
    <property type="match status" value="1"/>
</dbReference>
<evidence type="ECO:0000259" key="16">
    <source>
        <dbReference type="PROSITE" id="PS50109"/>
    </source>
</evidence>
<gene>
    <name evidence="18" type="ORF">CN899_10735</name>
</gene>
<dbReference type="SUPFAM" id="SSF47384">
    <property type="entry name" value="Homodimeric domain of signal transducing histidine kinase"/>
    <property type="match status" value="1"/>
</dbReference>
<evidence type="ECO:0000256" key="2">
    <source>
        <dbReference type="ARBA" id="ARBA00004651"/>
    </source>
</evidence>
<dbReference type="RefSeq" id="WP_053564621.1">
    <property type="nucleotide sequence ID" value="NZ_JAMXMK010000001.1"/>
</dbReference>
<comment type="subcellular location">
    <subcellularLocation>
        <location evidence="2">Cell membrane</location>
        <topology evidence="2">Multi-pass membrane protein</topology>
    </subcellularLocation>
</comment>
<evidence type="ECO:0000256" key="3">
    <source>
        <dbReference type="ARBA" id="ARBA00012438"/>
    </source>
</evidence>
<comment type="catalytic activity">
    <reaction evidence="1">
        <text>ATP + protein L-histidine = ADP + protein N-phospho-L-histidine.</text>
        <dbReference type="EC" id="2.7.13.3"/>
    </reaction>
</comment>
<evidence type="ECO:0000256" key="6">
    <source>
        <dbReference type="ARBA" id="ARBA00022553"/>
    </source>
</evidence>
<keyword evidence="5" id="KW-1003">Cell membrane</keyword>
<evidence type="ECO:0000256" key="9">
    <source>
        <dbReference type="ARBA" id="ARBA00022741"/>
    </source>
</evidence>
<evidence type="ECO:0000256" key="15">
    <source>
        <dbReference type="SAM" id="Phobius"/>
    </source>
</evidence>
<dbReference type="SMART" id="SM00388">
    <property type="entry name" value="HisKA"/>
    <property type="match status" value="1"/>
</dbReference>
<evidence type="ECO:0000256" key="8">
    <source>
        <dbReference type="ARBA" id="ARBA00022692"/>
    </source>
</evidence>
<dbReference type="Proteomes" id="UP000222944">
    <property type="component" value="Unassembled WGS sequence"/>
</dbReference>
<evidence type="ECO:0000256" key="5">
    <source>
        <dbReference type="ARBA" id="ARBA00022475"/>
    </source>
</evidence>
<feature type="transmembrane region" description="Helical" evidence="15">
    <location>
        <begin position="7"/>
        <end position="30"/>
    </location>
</feature>
<dbReference type="InterPro" id="IPR041610">
    <property type="entry name" value="ArlS_N"/>
</dbReference>
<dbReference type="Gene3D" id="1.10.287.130">
    <property type="match status" value="1"/>
</dbReference>
<dbReference type="GO" id="GO:0000155">
    <property type="term" value="F:phosphorelay sensor kinase activity"/>
    <property type="evidence" value="ECO:0007669"/>
    <property type="project" value="InterPro"/>
</dbReference>
<dbReference type="InterPro" id="IPR004358">
    <property type="entry name" value="Sig_transdc_His_kin-like_C"/>
</dbReference>
<dbReference type="EMBL" id="NUFN01000012">
    <property type="protein sequence ID" value="PGH84842.1"/>
    <property type="molecule type" value="Genomic_DNA"/>
</dbReference>
<keyword evidence="8 15" id="KW-0812">Transmembrane</keyword>
<name>A0A9X7GJJ1_BACTU</name>
<dbReference type="InterPro" id="IPR050398">
    <property type="entry name" value="HssS/ArlS-like"/>
</dbReference>
<dbReference type="Pfam" id="PF02518">
    <property type="entry name" value="HATPase_c"/>
    <property type="match status" value="1"/>
</dbReference>
<dbReference type="InterPro" id="IPR036890">
    <property type="entry name" value="HATPase_C_sf"/>
</dbReference>
<feature type="domain" description="HAMP" evidence="17">
    <location>
        <begin position="178"/>
        <end position="232"/>
    </location>
</feature>
<dbReference type="PROSITE" id="PS50885">
    <property type="entry name" value="HAMP"/>
    <property type="match status" value="1"/>
</dbReference>
<feature type="domain" description="Histidine kinase" evidence="16">
    <location>
        <begin position="240"/>
        <end position="452"/>
    </location>
</feature>
<sequence>MKIKNKIYLFSTVWLLLILLLINSSIYFLFYKVTTNGELERLKREAVHIIEGMNAESAKEIDAVNLLQPYLPSNGMIRVINENSKVMIRQEVDSTKPIPAVNTKFERRESAGIYEKNGGKFAYIKIPIIWNDGKIVSLEMTERLDSLQENLNMLKNVLVIASLFVLIPSFFAGRMLSKLILKPVNSLIQTMEHIQDRGIFKKIPLEKKSKDELHKMGTTFNKMIDLLHQNFEKQQQFVSDASHELRTPLTVIESYAKLLKRWGMKKQDVLEESVEAIYSEAVRMKGMTNQMLLLANSSAEWNLETNESDLVRLCKMTAEQLEKTYNRDFRVITEEEKIVVNIDEQKIKQVLVVLLDNAMKYSKDSIDIIVGIQKEKVFFSIQDYGFGIPKEDIQKVFDRFFRVDKARSRETGGTGLGLSIAKQIIVAHEGDIQLESEEGKWTKVTVYLPFFYKEMGA</sequence>
<evidence type="ECO:0000256" key="4">
    <source>
        <dbReference type="ARBA" id="ARBA00015735"/>
    </source>
</evidence>
<dbReference type="SMART" id="SM00387">
    <property type="entry name" value="HATPase_c"/>
    <property type="match status" value="1"/>
</dbReference>
<dbReference type="GO" id="GO:0005886">
    <property type="term" value="C:plasma membrane"/>
    <property type="evidence" value="ECO:0007669"/>
    <property type="project" value="UniProtKB-SubCell"/>
</dbReference>
<dbReference type="PRINTS" id="PR00344">
    <property type="entry name" value="BCTRLSENSOR"/>
</dbReference>
<dbReference type="PANTHER" id="PTHR45528:SF12">
    <property type="entry name" value="SENSOR HISTIDINE KINASE ARSS"/>
    <property type="match status" value="1"/>
</dbReference>
<dbReference type="InterPro" id="IPR003661">
    <property type="entry name" value="HisK_dim/P_dom"/>
</dbReference>
<evidence type="ECO:0000256" key="13">
    <source>
        <dbReference type="ARBA" id="ARBA00023012"/>
    </source>
</evidence>
<evidence type="ECO:0000256" key="12">
    <source>
        <dbReference type="ARBA" id="ARBA00022989"/>
    </source>
</evidence>
<organism evidence="18 19">
    <name type="scientific">Bacillus thuringiensis</name>
    <dbReference type="NCBI Taxonomy" id="1428"/>
    <lineage>
        <taxon>Bacteria</taxon>
        <taxon>Bacillati</taxon>
        <taxon>Bacillota</taxon>
        <taxon>Bacilli</taxon>
        <taxon>Bacillales</taxon>
        <taxon>Bacillaceae</taxon>
        <taxon>Bacillus</taxon>
        <taxon>Bacillus cereus group</taxon>
    </lineage>
</organism>
<dbReference type="InterPro" id="IPR003660">
    <property type="entry name" value="HAMP_dom"/>
</dbReference>
<evidence type="ECO:0000256" key="10">
    <source>
        <dbReference type="ARBA" id="ARBA00022777"/>
    </source>
</evidence>
<dbReference type="CDD" id="cd06225">
    <property type="entry name" value="HAMP"/>
    <property type="match status" value="1"/>
</dbReference>